<organism evidence="3 4">
    <name type="scientific">Advenella incenata</name>
    <dbReference type="NCBI Taxonomy" id="267800"/>
    <lineage>
        <taxon>Bacteria</taxon>
        <taxon>Pseudomonadati</taxon>
        <taxon>Pseudomonadota</taxon>
        <taxon>Betaproteobacteria</taxon>
        <taxon>Burkholderiales</taxon>
        <taxon>Alcaligenaceae</taxon>
    </lineage>
</organism>
<reference evidence="3 4" key="1">
    <citation type="submission" date="2019-02" db="EMBL/GenBank/DDBJ databases">
        <title>Genomic Encyclopedia of Type Strains, Phase IV (KMG-IV): sequencing the most valuable type-strain genomes for metagenomic binning, comparative biology and taxonomic classification.</title>
        <authorList>
            <person name="Goeker M."/>
        </authorList>
    </citation>
    <scope>NUCLEOTIDE SEQUENCE [LARGE SCALE GENOMIC DNA]</scope>
    <source>
        <strain evidence="3 4">DSM 23814</strain>
    </source>
</reference>
<dbReference type="GO" id="GO:0009279">
    <property type="term" value="C:cell outer membrane"/>
    <property type="evidence" value="ECO:0007669"/>
    <property type="project" value="UniProtKB-SubCell"/>
</dbReference>
<evidence type="ECO:0000313" key="3">
    <source>
        <dbReference type="EMBL" id="RZT99899.1"/>
    </source>
</evidence>
<dbReference type="InterPro" id="IPR011250">
    <property type="entry name" value="OMP/PagP_B-barrel"/>
</dbReference>
<proteinExistence type="predicted"/>
<gene>
    <name evidence="3" type="ORF">EV681_1696</name>
</gene>
<evidence type="ECO:0000256" key="1">
    <source>
        <dbReference type="ARBA" id="ARBA00004442"/>
    </source>
</evidence>
<feature type="chain" id="PRO_5020959683" description="Outer membrane protein" evidence="2">
    <location>
        <begin position="24"/>
        <end position="274"/>
    </location>
</feature>
<evidence type="ECO:0008006" key="5">
    <source>
        <dbReference type="Google" id="ProtNLM"/>
    </source>
</evidence>
<name>A0A4Q7VTP6_9BURK</name>
<comment type="caution">
    <text evidence="3">The sequence shown here is derived from an EMBL/GenBank/DDBJ whole genome shotgun (WGS) entry which is preliminary data.</text>
</comment>
<accession>A0A4Q7VTP6</accession>
<protein>
    <recommendedName>
        <fullName evidence="5">Outer membrane protein</fullName>
    </recommendedName>
</protein>
<keyword evidence="4" id="KW-1185">Reference proteome</keyword>
<dbReference type="Gene3D" id="2.40.160.20">
    <property type="match status" value="1"/>
</dbReference>
<evidence type="ECO:0000313" key="4">
    <source>
        <dbReference type="Proteomes" id="UP000293398"/>
    </source>
</evidence>
<dbReference type="EMBL" id="SHKO01000001">
    <property type="protein sequence ID" value="RZT99899.1"/>
    <property type="molecule type" value="Genomic_DNA"/>
</dbReference>
<evidence type="ECO:0000256" key="2">
    <source>
        <dbReference type="SAM" id="SignalP"/>
    </source>
</evidence>
<sequence length="274" mass="29710">MHSRCLLVLPVILTLYGACVANAAEPTMTQTPLPTSVSDSKAGWALQITPYLWAAEMHGHISPFRRGPTISVDKSFSNVLDDLRVGGFIDIWGRSGRYVLSGDITYVDTKEGRASGPLPRLGPLPPGTRVEGAVNSKLFTATLLGGYRVVDTPTLTLDALAGLRAWHVSNKVQVSALGRSRSYKESFGWTEPVIGARAFTQLTDRLSLQGQANIGGFGAGSKFVWSAQATLNYVFTDKLSVSAGYKVLDINYDHKGNVYDTRMHGPVLGLTYRF</sequence>
<feature type="signal peptide" evidence="2">
    <location>
        <begin position="1"/>
        <end position="23"/>
    </location>
</feature>
<keyword evidence="2" id="KW-0732">Signal</keyword>
<dbReference type="AlphaFoldDB" id="A0A4Q7VTP6"/>
<dbReference type="SUPFAM" id="SSF56925">
    <property type="entry name" value="OMPA-like"/>
    <property type="match status" value="1"/>
</dbReference>
<comment type="subcellular location">
    <subcellularLocation>
        <location evidence="1">Cell outer membrane</location>
    </subcellularLocation>
</comment>
<dbReference type="Proteomes" id="UP000293398">
    <property type="component" value="Unassembled WGS sequence"/>
</dbReference>